<dbReference type="RefSeq" id="WP_198062032.1">
    <property type="nucleotide sequence ID" value="NZ_CP065856.1"/>
</dbReference>
<gene>
    <name evidence="3" type="ORF">I7X12_00990</name>
</gene>
<dbReference type="Pfam" id="PF00582">
    <property type="entry name" value="Usp"/>
    <property type="match status" value="1"/>
</dbReference>
<dbReference type="KEGG" id="hlt:I7X12_00990"/>
<reference evidence="3 4" key="1">
    <citation type="submission" date="2020-12" db="EMBL/GenBank/DDBJ databases">
        <title>Halosimplex halophilum sp. nov. and Halosimplex salinum sp. nov., two new members of the genus Halosimplex.</title>
        <authorList>
            <person name="Cui H.L."/>
        </authorList>
    </citation>
    <scope>NUCLEOTIDE SEQUENCE [LARGE SCALE GENOMIC DNA]</scope>
    <source>
        <strain evidence="3 4">YGH94</strain>
    </source>
</reference>
<dbReference type="SUPFAM" id="SSF52402">
    <property type="entry name" value="Adenine nucleotide alpha hydrolases-like"/>
    <property type="match status" value="1"/>
</dbReference>
<name>A0A7T3KVE5_9EURY</name>
<evidence type="ECO:0000313" key="3">
    <source>
        <dbReference type="EMBL" id="QPV63239.1"/>
    </source>
</evidence>
<organism evidence="3 4">
    <name type="scientific">Halosimplex litoreum</name>
    <dbReference type="NCBI Taxonomy" id="1198301"/>
    <lineage>
        <taxon>Archaea</taxon>
        <taxon>Methanobacteriati</taxon>
        <taxon>Methanobacteriota</taxon>
        <taxon>Stenosarchaea group</taxon>
        <taxon>Halobacteria</taxon>
        <taxon>Halobacteriales</taxon>
        <taxon>Haloarculaceae</taxon>
        <taxon>Halosimplex</taxon>
    </lineage>
</organism>
<evidence type="ECO:0000256" key="1">
    <source>
        <dbReference type="SAM" id="MobiDB-lite"/>
    </source>
</evidence>
<dbReference type="Gene3D" id="3.40.50.620">
    <property type="entry name" value="HUPs"/>
    <property type="match status" value="1"/>
</dbReference>
<protein>
    <submittedName>
        <fullName evidence="3">Universal stress protein</fullName>
    </submittedName>
</protein>
<dbReference type="EMBL" id="CP065856">
    <property type="protein sequence ID" value="QPV63239.1"/>
    <property type="molecule type" value="Genomic_DNA"/>
</dbReference>
<proteinExistence type="predicted"/>
<dbReference type="OrthoDB" id="202478at2157"/>
<evidence type="ECO:0000259" key="2">
    <source>
        <dbReference type="Pfam" id="PF00582"/>
    </source>
</evidence>
<dbReference type="GeneID" id="60587025"/>
<feature type="domain" description="UspA" evidence="2">
    <location>
        <begin position="6"/>
        <end position="134"/>
    </location>
</feature>
<dbReference type="InterPro" id="IPR006016">
    <property type="entry name" value="UspA"/>
</dbReference>
<keyword evidence="4" id="KW-1185">Reference proteome</keyword>
<dbReference type="Proteomes" id="UP000595001">
    <property type="component" value="Chromosome"/>
</dbReference>
<evidence type="ECO:0000313" key="4">
    <source>
        <dbReference type="Proteomes" id="UP000595001"/>
    </source>
</evidence>
<dbReference type="InterPro" id="IPR014729">
    <property type="entry name" value="Rossmann-like_a/b/a_fold"/>
</dbReference>
<dbReference type="AlphaFoldDB" id="A0A7T3KVE5"/>
<accession>A0A7T3KVE5</accession>
<feature type="region of interest" description="Disordered" evidence="1">
    <location>
        <begin position="132"/>
        <end position="182"/>
    </location>
</feature>
<sequence>MSDLLNRVVLPVASDDDAEATARALDGHEFGSMLAVHVVEKAGGAPDKAGVEQREAAAEEAFAILESHLGDADLDTEIRYDTDVADAIFAAADEFDASAIVITPRGGSRWIQLLTGDVALSLVTETDRPVVVLPDVPHPDGGEPAADATDGSEPAADATDGSEPADDATGESAHDTGGSESE</sequence>